<organism evidence="1">
    <name type="scientific">Salix viminalis</name>
    <name type="common">Common osier</name>
    <name type="synonym">Basket willow</name>
    <dbReference type="NCBI Taxonomy" id="40686"/>
    <lineage>
        <taxon>Eukaryota</taxon>
        <taxon>Viridiplantae</taxon>
        <taxon>Streptophyta</taxon>
        <taxon>Embryophyta</taxon>
        <taxon>Tracheophyta</taxon>
        <taxon>Spermatophyta</taxon>
        <taxon>Magnoliopsida</taxon>
        <taxon>eudicotyledons</taxon>
        <taxon>Gunneridae</taxon>
        <taxon>Pentapetalae</taxon>
        <taxon>rosids</taxon>
        <taxon>fabids</taxon>
        <taxon>Malpighiales</taxon>
        <taxon>Salicaceae</taxon>
        <taxon>Saliceae</taxon>
        <taxon>Salix</taxon>
    </lineage>
</organism>
<evidence type="ECO:0000313" key="1">
    <source>
        <dbReference type="EMBL" id="VFU42979.1"/>
    </source>
</evidence>
<reference evidence="1" key="1">
    <citation type="submission" date="2019-03" db="EMBL/GenBank/DDBJ databases">
        <authorList>
            <person name="Mank J."/>
            <person name="Almeida P."/>
        </authorList>
    </citation>
    <scope>NUCLEOTIDE SEQUENCE</scope>
    <source>
        <strain evidence="1">78183</strain>
    </source>
</reference>
<name>A0A6N2M4Y8_SALVM</name>
<proteinExistence type="predicted"/>
<sequence length="68" mass="8101">MIINKLAIKPPSLLCIYKKPILSFGRNWVLELQYEQQKLPCVRLRHISFPDRIVEFHSSKSGRNRQQH</sequence>
<dbReference type="EMBL" id="CAADRP010001596">
    <property type="protein sequence ID" value="VFU42979.1"/>
    <property type="molecule type" value="Genomic_DNA"/>
</dbReference>
<dbReference type="AlphaFoldDB" id="A0A6N2M4Y8"/>
<protein>
    <submittedName>
        <fullName evidence="1">Uncharacterized protein</fullName>
    </submittedName>
</protein>
<gene>
    <name evidence="1" type="ORF">SVIM_LOCUS261875</name>
</gene>
<accession>A0A6N2M4Y8</accession>